<gene>
    <name evidence="1" type="ORF">PBRASI_LOCUS7903</name>
</gene>
<reference evidence="1" key="1">
    <citation type="submission" date="2021-06" db="EMBL/GenBank/DDBJ databases">
        <authorList>
            <person name="Kallberg Y."/>
            <person name="Tangrot J."/>
            <person name="Rosling A."/>
        </authorList>
    </citation>
    <scope>NUCLEOTIDE SEQUENCE</scope>
    <source>
        <strain evidence="1">BR232B</strain>
    </source>
</reference>
<evidence type="ECO:0000313" key="2">
    <source>
        <dbReference type="Proteomes" id="UP000789739"/>
    </source>
</evidence>
<evidence type="ECO:0000313" key="1">
    <source>
        <dbReference type="EMBL" id="CAG8605973.1"/>
    </source>
</evidence>
<protein>
    <submittedName>
        <fullName evidence="1">9780_t:CDS:1</fullName>
    </submittedName>
</protein>
<organism evidence="1 2">
    <name type="scientific">Paraglomus brasilianum</name>
    <dbReference type="NCBI Taxonomy" id="144538"/>
    <lineage>
        <taxon>Eukaryota</taxon>
        <taxon>Fungi</taxon>
        <taxon>Fungi incertae sedis</taxon>
        <taxon>Mucoromycota</taxon>
        <taxon>Glomeromycotina</taxon>
        <taxon>Glomeromycetes</taxon>
        <taxon>Paraglomerales</taxon>
        <taxon>Paraglomeraceae</taxon>
        <taxon>Paraglomus</taxon>
    </lineage>
</organism>
<accession>A0A9N9CJY4</accession>
<name>A0A9N9CJY4_9GLOM</name>
<dbReference type="EMBL" id="CAJVPI010001305">
    <property type="protein sequence ID" value="CAG8605973.1"/>
    <property type="molecule type" value="Genomic_DNA"/>
</dbReference>
<comment type="caution">
    <text evidence="1">The sequence shown here is derived from an EMBL/GenBank/DDBJ whole genome shotgun (WGS) entry which is preliminary data.</text>
</comment>
<dbReference type="Proteomes" id="UP000789739">
    <property type="component" value="Unassembled WGS sequence"/>
</dbReference>
<dbReference type="AlphaFoldDB" id="A0A9N9CJY4"/>
<keyword evidence="2" id="KW-1185">Reference proteome</keyword>
<dbReference type="OrthoDB" id="2407081at2759"/>
<sequence>MDKSYYAGLAKEYIVELDWTVRGYLDFVKSKHPDVGSTDRHMVEAALKGRLRAIAGKGKGIKKRSKASSVLADFKDILKSRVVASFWEAQDEMHDKHSALTTIRQEGIKTAVAAIQNQAEILRAALQSSSDKVCCNNAPSSKQRIDQDEDGTHKHIHAEGIPALEDAEEVDGFYQLRTSLPMPLSLSLHNETFTSPQKLMLHKDTLHYLHKHVKIGINEQCIILRHGEGDQCAAMARVLHSWLVNVLLSEKENFKNAIMTPLEPVASTSHNQFRRVCEIILYDFFSMTSEAILDQNIGKRKYMIERIVPLFKAIQSVYKEYAFDWIETEVTSIKDAKADGIGVKLGSNKEHIFIEVAGGPENTTEKHANDNAEKLIKEAIFGLVSLLQDYLNKSAEAVRDVGTFIVQVIGDQMTLSKLCLDGKHSYSLSQIKSATIPFCFDEVKKYMEVFELLYTLVSALENQAHRLKRLRLTSFTGDAPMVHEWLWVPNSIAV</sequence>
<proteinExistence type="predicted"/>